<name>D5WX00_KYRT2</name>
<dbReference type="InterPro" id="IPR007842">
    <property type="entry name" value="HEPN_dom"/>
</dbReference>
<evidence type="ECO:0000313" key="3">
    <source>
        <dbReference type="Proteomes" id="UP000002368"/>
    </source>
</evidence>
<dbReference type="PROSITE" id="PS50910">
    <property type="entry name" value="HEPN"/>
    <property type="match status" value="1"/>
</dbReference>
<keyword evidence="3" id="KW-1185">Reference proteome</keyword>
<dbReference type="Gene3D" id="1.20.120.330">
    <property type="entry name" value="Nucleotidyltransferases domain 2"/>
    <property type="match status" value="1"/>
</dbReference>
<dbReference type="KEGG" id="bts:Btus_1114"/>
<dbReference type="RefSeq" id="WP_013075141.1">
    <property type="nucleotide sequence ID" value="NC_014098.1"/>
</dbReference>
<dbReference type="AlphaFoldDB" id="D5WX00"/>
<dbReference type="STRING" id="562970.Btus_1114"/>
<dbReference type="EMBL" id="CP002017">
    <property type="protein sequence ID" value="ADG05851.1"/>
    <property type="molecule type" value="Genomic_DNA"/>
</dbReference>
<dbReference type="SUPFAM" id="SSF81593">
    <property type="entry name" value="Nucleotidyltransferase substrate binding subunit/domain"/>
    <property type="match status" value="1"/>
</dbReference>
<dbReference type="HOGENOM" id="CLU_153285_0_0_9"/>
<dbReference type="Proteomes" id="UP000002368">
    <property type="component" value="Chromosome"/>
</dbReference>
<dbReference type="Pfam" id="PF05168">
    <property type="entry name" value="HEPN"/>
    <property type="match status" value="1"/>
</dbReference>
<accession>D5WX00</accession>
<sequence length="149" mass="17064">MKRDDLTQAYLQKAEVRLKALEFFRHHGAYSDVVREAQEMVELLLKAVLRAIGAEVPKIHDVGRALMMHKDQLPAAIVDKLDRLRLISKRLRKERELSFYGAEDFVPTEEYDDADARQAIEEATFVYETIRGAFDVADDPDTDGPPPHK</sequence>
<proteinExistence type="predicted"/>
<evidence type="ECO:0000259" key="1">
    <source>
        <dbReference type="PROSITE" id="PS50910"/>
    </source>
</evidence>
<dbReference type="OrthoDB" id="9342724at2"/>
<reference evidence="2 3" key="1">
    <citation type="journal article" date="2011" name="Stand. Genomic Sci.">
        <title>Complete genome sequence of the thermophilic, hydrogen-oxidizing Bacillus tusciae type strain (T2) and reclassification in the new genus, Kyrpidia gen. nov. as Kyrpidia tusciae comb. nov. and emendation of the family Alicyclobacillaceae da Costa and Rainey, 2010.</title>
        <authorList>
            <person name="Klenk H.P."/>
            <person name="Lapidus A."/>
            <person name="Chertkov O."/>
            <person name="Copeland A."/>
            <person name="Del Rio T.G."/>
            <person name="Nolan M."/>
            <person name="Lucas S."/>
            <person name="Chen F."/>
            <person name="Tice H."/>
            <person name="Cheng J.F."/>
            <person name="Han C."/>
            <person name="Bruce D."/>
            <person name="Goodwin L."/>
            <person name="Pitluck S."/>
            <person name="Pati A."/>
            <person name="Ivanova N."/>
            <person name="Mavromatis K."/>
            <person name="Daum C."/>
            <person name="Chen A."/>
            <person name="Palaniappan K."/>
            <person name="Chang Y.J."/>
            <person name="Land M."/>
            <person name="Hauser L."/>
            <person name="Jeffries C.D."/>
            <person name="Detter J.C."/>
            <person name="Rohde M."/>
            <person name="Abt B."/>
            <person name="Pukall R."/>
            <person name="Goker M."/>
            <person name="Bristow J."/>
            <person name="Markowitz V."/>
            <person name="Hugenholtz P."/>
            <person name="Eisen J.A."/>
        </authorList>
    </citation>
    <scope>NUCLEOTIDE SEQUENCE [LARGE SCALE GENOMIC DNA]</scope>
    <source>
        <strain evidence="2 3">DSM 2912</strain>
    </source>
</reference>
<evidence type="ECO:0000313" key="2">
    <source>
        <dbReference type="EMBL" id="ADG05851.1"/>
    </source>
</evidence>
<dbReference type="eggNOG" id="COG2250">
    <property type="taxonomic scope" value="Bacteria"/>
</dbReference>
<protein>
    <submittedName>
        <fullName evidence="2">HEPN domain protein</fullName>
    </submittedName>
</protein>
<feature type="domain" description="HEPN" evidence="1">
    <location>
        <begin position="11"/>
        <end position="126"/>
    </location>
</feature>
<gene>
    <name evidence="2" type="ordered locus">Btus_1114</name>
</gene>
<organism evidence="2 3">
    <name type="scientific">Kyrpidia tusciae (strain DSM 2912 / NBRC 15312 / T2)</name>
    <name type="common">Bacillus tusciae</name>
    <dbReference type="NCBI Taxonomy" id="562970"/>
    <lineage>
        <taxon>Bacteria</taxon>
        <taxon>Bacillati</taxon>
        <taxon>Bacillota</taxon>
        <taxon>Bacilli</taxon>
        <taxon>Bacillales</taxon>
        <taxon>Alicyclobacillaceae</taxon>
        <taxon>Kyrpidia</taxon>
    </lineage>
</organism>